<dbReference type="EMBL" id="CAJVPK010001218">
    <property type="protein sequence ID" value="CAG8576992.1"/>
    <property type="molecule type" value="Genomic_DNA"/>
</dbReference>
<sequence>MHGAIKCVNPLCPAKKIKYTTQGRDVNANIDLSGASIILAANEFLTVMTPDLVPTTSFEMNEYKSEVTPKDTAKT</sequence>
<accession>A0A9N9BTT9</accession>
<organism evidence="1 2">
    <name type="scientific">Diversispora eburnea</name>
    <dbReference type="NCBI Taxonomy" id="1213867"/>
    <lineage>
        <taxon>Eukaryota</taxon>
        <taxon>Fungi</taxon>
        <taxon>Fungi incertae sedis</taxon>
        <taxon>Mucoromycota</taxon>
        <taxon>Glomeromycotina</taxon>
        <taxon>Glomeromycetes</taxon>
        <taxon>Diversisporales</taxon>
        <taxon>Diversisporaceae</taxon>
        <taxon>Diversispora</taxon>
    </lineage>
</organism>
<comment type="caution">
    <text evidence="1">The sequence shown here is derived from an EMBL/GenBank/DDBJ whole genome shotgun (WGS) entry which is preliminary data.</text>
</comment>
<evidence type="ECO:0000313" key="1">
    <source>
        <dbReference type="EMBL" id="CAG8576992.1"/>
    </source>
</evidence>
<dbReference type="Proteomes" id="UP000789706">
    <property type="component" value="Unassembled WGS sequence"/>
</dbReference>
<protein>
    <submittedName>
        <fullName evidence="1">8942_t:CDS:1</fullName>
    </submittedName>
</protein>
<evidence type="ECO:0000313" key="2">
    <source>
        <dbReference type="Proteomes" id="UP000789706"/>
    </source>
</evidence>
<dbReference type="AlphaFoldDB" id="A0A9N9BTT9"/>
<gene>
    <name evidence="1" type="ORF">DEBURN_LOCUS8376</name>
</gene>
<keyword evidence="2" id="KW-1185">Reference proteome</keyword>
<proteinExistence type="predicted"/>
<dbReference type="OrthoDB" id="2440420at2759"/>
<reference evidence="1" key="1">
    <citation type="submission" date="2021-06" db="EMBL/GenBank/DDBJ databases">
        <authorList>
            <person name="Kallberg Y."/>
            <person name="Tangrot J."/>
            <person name="Rosling A."/>
        </authorList>
    </citation>
    <scope>NUCLEOTIDE SEQUENCE</scope>
    <source>
        <strain evidence="1">AZ414A</strain>
    </source>
</reference>
<name>A0A9N9BTT9_9GLOM</name>